<reference evidence="1 2" key="1">
    <citation type="submission" date="2015-04" db="EMBL/GenBank/DDBJ databases">
        <title>Lasius niger genome sequencing.</title>
        <authorList>
            <person name="Konorov E.A."/>
            <person name="Nikitin M.A."/>
            <person name="Kirill M.V."/>
            <person name="Chang P."/>
        </authorList>
    </citation>
    <scope>NUCLEOTIDE SEQUENCE [LARGE SCALE GENOMIC DNA]</scope>
    <source>
        <tissue evidence="1">Whole</tissue>
    </source>
</reference>
<evidence type="ECO:0000313" key="2">
    <source>
        <dbReference type="Proteomes" id="UP000036403"/>
    </source>
</evidence>
<organism evidence="1 2">
    <name type="scientific">Lasius niger</name>
    <name type="common">Black garden ant</name>
    <dbReference type="NCBI Taxonomy" id="67767"/>
    <lineage>
        <taxon>Eukaryota</taxon>
        <taxon>Metazoa</taxon>
        <taxon>Ecdysozoa</taxon>
        <taxon>Arthropoda</taxon>
        <taxon>Hexapoda</taxon>
        <taxon>Insecta</taxon>
        <taxon>Pterygota</taxon>
        <taxon>Neoptera</taxon>
        <taxon>Endopterygota</taxon>
        <taxon>Hymenoptera</taxon>
        <taxon>Apocrita</taxon>
        <taxon>Aculeata</taxon>
        <taxon>Formicoidea</taxon>
        <taxon>Formicidae</taxon>
        <taxon>Formicinae</taxon>
        <taxon>Lasius</taxon>
        <taxon>Lasius</taxon>
    </lineage>
</organism>
<accession>A0A0J7MTQ1</accession>
<dbReference type="EMBL" id="LBMM01018114">
    <property type="protein sequence ID" value="KMQ83875.1"/>
    <property type="molecule type" value="Genomic_DNA"/>
</dbReference>
<dbReference type="PaxDb" id="67767-A0A0J7MTQ1"/>
<dbReference type="AlphaFoldDB" id="A0A0J7MTQ1"/>
<protein>
    <submittedName>
        <fullName evidence="1">Rna methylase</fullName>
    </submittedName>
</protein>
<dbReference type="GO" id="GO:0008168">
    <property type="term" value="F:methyltransferase activity"/>
    <property type="evidence" value="ECO:0007669"/>
    <property type="project" value="UniProtKB-KW"/>
</dbReference>
<name>A0A0J7MTQ1_LASNI</name>
<dbReference type="Proteomes" id="UP000036403">
    <property type="component" value="Unassembled WGS sequence"/>
</dbReference>
<comment type="caution">
    <text evidence="1">The sequence shown here is derived from an EMBL/GenBank/DDBJ whole genome shotgun (WGS) entry which is preliminary data.</text>
</comment>
<keyword evidence="1" id="KW-0808">Transferase</keyword>
<keyword evidence="1" id="KW-0489">Methyltransferase</keyword>
<gene>
    <name evidence="1" type="ORF">RF55_18891</name>
</gene>
<evidence type="ECO:0000313" key="1">
    <source>
        <dbReference type="EMBL" id="KMQ83875.1"/>
    </source>
</evidence>
<sequence length="79" mass="9334">MILKLQKRKLIWCWVLQGESSSWRLAISYMKRIKKKSAENAWTMMLGSVTTLFGNSEQQLEVEQGTPWSLEHQMSRYLL</sequence>
<dbReference type="GO" id="GO:0032259">
    <property type="term" value="P:methylation"/>
    <property type="evidence" value="ECO:0007669"/>
    <property type="project" value="UniProtKB-KW"/>
</dbReference>
<proteinExistence type="predicted"/>
<keyword evidence="2" id="KW-1185">Reference proteome</keyword>